<dbReference type="GO" id="GO:0046872">
    <property type="term" value="F:metal ion binding"/>
    <property type="evidence" value="ECO:0007669"/>
    <property type="project" value="UniProtKB-KW"/>
</dbReference>
<dbReference type="SUPFAM" id="SSF52743">
    <property type="entry name" value="Subtilisin-like"/>
    <property type="match status" value="1"/>
</dbReference>
<dbReference type="Pfam" id="PF17957">
    <property type="entry name" value="Big_7"/>
    <property type="match status" value="1"/>
</dbReference>
<comment type="caution">
    <text evidence="10">The sequence shown here is derived from an EMBL/GenBank/DDBJ whole genome shotgun (WGS) entry which is preliminary data.</text>
</comment>
<dbReference type="InterPro" id="IPR023828">
    <property type="entry name" value="Peptidase_S8_Ser-AS"/>
</dbReference>
<dbReference type="PROSITE" id="PS51318">
    <property type="entry name" value="TAT"/>
    <property type="match status" value="1"/>
</dbReference>
<evidence type="ECO:0000313" key="11">
    <source>
        <dbReference type="Proteomes" id="UP001430377"/>
    </source>
</evidence>
<dbReference type="EMBL" id="RKLR01000013">
    <property type="protein sequence ID" value="MBX0325408.1"/>
    <property type="molecule type" value="Genomic_DNA"/>
</dbReference>
<dbReference type="InterPro" id="IPR000209">
    <property type="entry name" value="Peptidase_S8/S53_dom"/>
</dbReference>
<comment type="similarity">
    <text evidence="1 6 7">Belongs to the peptidase S8 family.</text>
</comment>
<dbReference type="InterPro" id="IPR013783">
    <property type="entry name" value="Ig-like_fold"/>
</dbReference>
<gene>
    <name evidence="10" type="ORF">EGH21_20485</name>
</gene>
<protein>
    <submittedName>
        <fullName evidence="10">S8 family serine peptidase</fullName>
    </submittedName>
</protein>
<feature type="domain" description="Peptidase S8/S53" evidence="9">
    <location>
        <begin position="129"/>
        <end position="372"/>
    </location>
</feature>
<sequence>MGKSKLFRRELLYGLGGAGAGALLLGTGTAGAVDTARHIVGTSTPAATAAAKRKADSVYRVLDFGDIGQAVAGRFSTQALDALRRNPNVRYVEADGKMRVISIDSSDPEVPWGVDRVDAEKAQADGATGDGADVSILDTGIDSNHPDLQGNLGTGKAFVKAKGPYAEAWDDDNGHGTHCAGTADAVDDGEGVVGVSSAATLHAVKVLDKNGSGSYSDVAAGLEWVADQGYDVGSLSLGGPKSSTIKDACQYAYDRGVLLVAAAGNDGSDVEGTAPATYSTVMAISATDDTDGFASFSNYGSDIELAAPGVDVYSTYNGGGYETLSGTSMACPHVSGAGGQLMAQGYGHTEARTQLNDTAEDIGLSDSKQGNGLLDVEAAVSGSGSNDGAPTVSWVTPADGETVSGTITVQIDASDSEDSDDSLDVTYTVDSGSARATTYNSTSGYYEDSWDTTGVADGDHTLTASATDSAGNTTSASITVTTDNTESTLAVDGLSVSEDNSGGSPHADFDASWRVSDSDGDLQTVDLTLTDADTGATEDTASVDVSGSDASGTTGLSAKFDENNGHTYEVELVVTDAAGNTASATATEVEDGS</sequence>
<keyword evidence="2 6" id="KW-0645">Protease</keyword>
<dbReference type="Gene3D" id="2.60.40.10">
    <property type="entry name" value="Immunoglobulins"/>
    <property type="match status" value="1"/>
</dbReference>
<dbReference type="PROSITE" id="PS00136">
    <property type="entry name" value="SUBTILASE_ASP"/>
    <property type="match status" value="1"/>
</dbReference>
<dbReference type="Gene3D" id="3.30.70.80">
    <property type="entry name" value="Peptidase S8 propeptide/proteinase inhibitor I9"/>
    <property type="match status" value="1"/>
</dbReference>
<dbReference type="InterPro" id="IPR006311">
    <property type="entry name" value="TAT_signal"/>
</dbReference>
<feature type="region of interest" description="Disordered" evidence="8">
    <location>
        <begin position="538"/>
        <end position="562"/>
    </location>
</feature>
<dbReference type="InterPro" id="IPR034202">
    <property type="entry name" value="Subtilisin_Carlsberg-like"/>
</dbReference>
<dbReference type="SUPFAM" id="SSF54897">
    <property type="entry name" value="Protease propeptides/inhibitors"/>
    <property type="match status" value="1"/>
</dbReference>
<evidence type="ECO:0000256" key="1">
    <source>
        <dbReference type="ARBA" id="ARBA00011073"/>
    </source>
</evidence>
<dbReference type="PANTHER" id="PTHR43806:SF11">
    <property type="entry name" value="CEREVISIN-RELATED"/>
    <property type="match status" value="1"/>
</dbReference>
<dbReference type="InterPro" id="IPR037045">
    <property type="entry name" value="S8pro/Inhibitor_I9_sf"/>
</dbReference>
<dbReference type="GO" id="GO:0005615">
    <property type="term" value="C:extracellular space"/>
    <property type="evidence" value="ECO:0007669"/>
    <property type="project" value="TreeGrafter"/>
</dbReference>
<dbReference type="CDD" id="cd07477">
    <property type="entry name" value="Peptidases_S8_Subtilisin_subset"/>
    <property type="match status" value="1"/>
</dbReference>
<evidence type="ECO:0000256" key="5">
    <source>
        <dbReference type="ARBA" id="ARBA00022825"/>
    </source>
</evidence>
<dbReference type="InterPro" id="IPR050131">
    <property type="entry name" value="Peptidase_S8_subtilisin-like"/>
</dbReference>
<reference evidence="10 11" key="1">
    <citation type="submission" date="2021-06" db="EMBL/GenBank/DDBJ databases">
        <title>Halomicroarcula sp. a new haloarchaeum isolated from saline soil.</title>
        <authorList>
            <person name="Duran-Viseras A."/>
            <person name="Sanchez-Porro C."/>
            <person name="Ventosa A."/>
        </authorList>
    </citation>
    <scope>NUCLEOTIDE SEQUENCE [LARGE SCALE GENOMIC DNA]</scope>
    <source>
        <strain evidence="10 11">F13</strain>
    </source>
</reference>
<evidence type="ECO:0000256" key="3">
    <source>
        <dbReference type="ARBA" id="ARBA00022723"/>
    </source>
</evidence>
<evidence type="ECO:0000259" key="9">
    <source>
        <dbReference type="Pfam" id="PF00082"/>
    </source>
</evidence>
<evidence type="ECO:0000256" key="4">
    <source>
        <dbReference type="ARBA" id="ARBA00022801"/>
    </source>
</evidence>
<name>A0AAW4PYP3_9EURY</name>
<dbReference type="PRINTS" id="PR00723">
    <property type="entry name" value="SUBTILISIN"/>
</dbReference>
<dbReference type="RefSeq" id="WP_220620272.1">
    <property type="nucleotide sequence ID" value="NZ_RKLR01000013.1"/>
</dbReference>
<keyword evidence="5 6" id="KW-0720">Serine protease</keyword>
<dbReference type="PROSITE" id="PS51892">
    <property type="entry name" value="SUBTILASE"/>
    <property type="match status" value="1"/>
</dbReference>
<feature type="active site" description="Charge relay system" evidence="6">
    <location>
        <position position="138"/>
    </location>
</feature>
<feature type="compositionally biased region" description="Polar residues" evidence="8">
    <location>
        <begin position="543"/>
        <end position="556"/>
    </location>
</feature>
<keyword evidence="3" id="KW-0479">Metal-binding</keyword>
<feature type="active site" description="Charge relay system" evidence="6">
    <location>
        <position position="175"/>
    </location>
</feature>
<dbReference type="GO" id="GO:0004252">
    <property type="term" value="F:serine-type endopeptidase activity"/>
    <property type="evidence" value="ECO:0007669"/>
    <property type="project" value="UniProtKB-UniRule"/>
</dbReference>
<feature type="active site" description="Charge relay system" evidence="6">
    <location>
        <position position="328"/>
    </location>
</feature>
<keyword evidence="4 6" id="KW-0378">Hydrolase</keyword>
<evidence type="ECO:0000256" key="6">
    <source>
        <dbReference type="PROSITE-ProRule" id="PRU01240"/>
    </source>
</evidence>
<dbReference type="Pfam" id="PF00082">
    <property type="entry name" value="Peptidase_S8"/>
    <property type="match status" value="1"/>
</dbReference>
<dbReference type="PANTHER" id="PTHR43806">
    <property type="entry name" value="PEPTIDASE S8"/>
    <property type="match status" value="1"/>
</dbReference>
<keyword evidence="11" id="KW-1185">Reference proteome</keyword>
<dbReference type="InterPro" id="IPR015500">
    <property type="entry name" value="Peptidase_S8_subtilisin-rel"/>
</dbReference>
<evidence type="ECO:0000256" key="8">
    <source>
        <dbReference type="SAM" id="MobiDB-lite"/>
    </source>
</evidence>
<evidence type="ECO:0000256" key="7">
    <source>
        <dbReference type="RuleBase" id="RU003355"/>
    </source>
</evidence>
<organism evidence="10 11">
    <name type="scientific">Haloarcula rubra</name>
    <dbReference type="NCBI Taxonomy" id="2487747"/>
    <lineage>
        <taxon>Archaea</taxon>
        <taxon>Methanobacteriati</taxon>
        <taxon>Methanobacteriota</taxon>
        <taxon>Stenosarchaea group</taxon>
        <taxon>Halobacteria</taxon>
        <taxon>Halobacteriales</taxon>
        <taxon>Haloarculaceae</taxon>
        <taxon>Haloarcula</taxon>
    </lineage>
</organism>
<accession>A0AAW4PYP3</accession>
<dbReference type="InterPro" id="IPR036852">
    <property type="entry name" value="Peptidase_S8/S53_dom_sf"/>
</dbReference>
<dbReference type="Proteomes" id="UP001430377">
    <property type="component" value="Unassembled WGS sequence"/>
</dbReference>
<dbReference type="GO" id="GO:0006508">
    <property type="term" value="P:proteolysis"/>
    <property type="evidence" value="ECO:0007669"/>
    <property type="project" value="UniProtKB-KW"/>
</dbReference>
<evidence type="ECO:0000256" key="2">
    <source>
        <dbReference type="ARBA" id="ARBA00022670"/>
    </source>
</evidence>
<dbReference type="InterPro" id="IPR023827">
    <property type="entry name" value="Peptidase_S8_Asp-AS"/>
</dbReference>
<evidence type="ECO:0000313" key="10">
    <source>
        <dbReference type="EMBL" id="MBX0325408.1"/>
    </source>
</evidence>
<dbReference type="PROSITE" id="PS00138">
    <property type="entry name" value="SUBTILASE_SER"/>
    <property type="match status" value="1"/>
</dbReference>
<proteinExistence type="inferred from homology"/>
<dbReference type="Gene3D" id="3.40.50.200">
    <property type="entry name" value="Peptidase S8/S53 domain"/>
    <property type="match status" value="1"/>
</dbReference>
<dbReference type="AlphaFoldDB" id="A0AAW4PYP3"/>